<evidence type="ECO:0000313" key="4">
    <source>
        <dbReference type="EMBL" id="ERG65372.1"/>
    </source>
</evidence>
<reference evidence="4 5" key="1">
    <citation type="journal article" date="2013" name="Genome Announc.">
        <title>First draft genome sequence from a member of the genus agrococcus, isolated from modern microbialites.</title>
        <authorList>
            <person name="White R.A.III."/>
            <person name="Grassa C.J."/>
            <person name="Suttle C.A."/>
        </authorList>
    </citation>
    <scope>NUCLEOTIDE SEQUENCE [LARGE SCALE GENOMIC DNA]</scope>
    <source>
        <strain evidence="4 5">RW1</strain>
    </source>
</reference>
<dbReference type="InterPro" id="IPR011009">
    <property type="entry name" value="Kinase-like_dom_sf"/>
</dbReference>
<comment type="similarity">
    <text evidence="1">Belongs to the protein kinase superfamily. ADCK protein kinase family.</text>
</comment>
<dbReference type="PANTHER" id="PTHR10566">
    <property type="entry name" value="CHAPERONE-ACTIVITY OF BC1 COMPLEX CABC1 -RELATED"/>
    <property type="match status" value="1"/>
</dbReference>
<proteinExistence type="inferred from homology"/>
<keyword evidence="2" id="KW-1133">Transmembrane helix</keyword>
<keyword evidence="5" id="KW-1185">Reference proteome</keyword>
<feature type="transmembrane region" description="Helical" evidence="2">
    <location>
        <begin position="541"/>
        <end position="562"/>
    </location>
</feature>
<dbReference type="InterPro" id="IPR004147">
    <property type="entry name" value="ABC1_dom"/>
</dbReference>
<dbReference type="OrthoDB" id="9795390at2"/>
<dbReference type="SUPFAM" id="SSF56112">
    <property type="entry name" value="Protein kinase-like (PK-like)"/>
    <property type="match status" value="1"/>
</dbReference>
<keyword evidence="2" id="KW-0812">Transmembrane</keyword>
<dbReference type="AlphaFoldDB" id="U1LTB3"/>
<dbReference type="EMBL" id="ASHR01000004">
    <property type="protein sequence ID" value="ERG65372.1"/>
    <property type="molecule type" value="Genomic_DNA"/>
</dbReference>
<evidence type="ECO:0000259" key="3">
    <source>
        <dbReference type="Pfam" id="PF03109"/>
    </source>
</evidence>
<dbReference type="RefSeq" id="WP_021009343.1">
    <property type="nucleotide sequence ID" value="NZ_ASHR01000004.1"/>
</dbReference>
<organism evidence="4 5">
    <name type="scientific">Agrococcus pavilionensis RW1</name>
    <dbReference type="NCBI Taxonomy" id="1330458"/>
    <lineage>
        <taxon>Bacteria</taxon>
        <taxon>Bacillati</taxon>
        <taxon>Actinomycetota</taxon>
        <taxon>Actinomycetes</taxon>
        <taxon>Micrococcales</taxon>
        <taxon>Microbacteriaceae</taxon>
        <taxon>Agrococcus</taxon>
    </lineage>
</organism>
<name>U1LTB3_9MICO</name>
<gene>
    <name evidence="4" type="ORF">L332_13105</name>
</gene>
<accession>U1LTB3</accession>
<feature type="domain" description="ABC1 atypical kinase-like" evidence="3">
    <location>
        <begin position="92"/>
        <end position="356"/>
    </location>
</feature>
<sequence>MPDAGSTRARYRRILRFAARHLSVMWWFELLLPRLGLGALATRGRSARLRRLARRFHVLAVDLGGLMIKVGQFMSSRLDVLPPEITRELEGLQDEAPAVPFEAIRALAEAELGMPLERALAWVEPEPLAAASLGQAHRARLTEADASATGIDAAIVKVQRPGIDAIVDVDLAALRRIARWLSRVRVVATRVDVPALIEEFAITSLEEIDYLHEAASAERFAESFAGDARVGVPDVVWERSSRRVLVLRDVAAIKINDREALLAAGIDPAEVAATFAAVMFDQLFSHGFFHADPHPGNLFVTPTGQDASGPGGANRAWRITFVDFGMMGEVPPGTRAGLRRMLIAAAGRDGRGLVEAMQDLGALLPTADADELERAMSHAFARFGGMGFAELREVDPREFRDFAIEFGDLLRTMPFQLPEDFLLIVRAMSLTSGMCSSLDPGFNLWDAVEPYAARLLREQRGGLVRSIAQEGLDAAAVAARLPGRIDRVVTRLEEGRLAVAAPALERRIARVERTLRRLVSAILFAGLLVAGAVLLPQDGVLGTALMLLSALPLAHVVVSSLVSRRL</sequence>
<protein>
    <recommendedName>
        <fullName evidence="3">ABC1 atypical kinase-like domain-containing protein</fullName>
    </recommendedName>
</protein>
<dbReference type="Proteomes" id="UP000016462">
    <property type="component" value="Unassembled WGS sequence"/>
</dbReference>
<feature type="transmembrane region" description="Helical" evidence="2">
    <location>
        <begin position="515"/>
        <end position="535"/>
    </location>
</feature>
<evidence type="ECO:0000313" key="5">
    <source>
        <dbReference type="Proteomes" id="UP000016462"/>
    </source>
</evidence>
<dbReference type="CDD" id="cd05121">
    <property type="entry name" value="ABC1_ADCK3-like"/>
    <property type="match status" value="1"/>
</dbReference>
<evidence type="ECO:0000256" key="2">
    <source>
        <dbReference type="SAM" id="Phobius"/>
    </source>
</evidence>
<dbReference type="InterPro" id="IPR050154">
    <property type="entry name" value="UbiB_kinase"/>
</dbReference>
<keyword evidence="2" id="KW-0472">Membrane</keyword>
<comment type="caution">
    <text evidence="4">The sequence shown here is derived from an EMBL/GenBank/DDBJ whole genome shotgun (WGS) entry which is preliminary data.</text>
</comment>
<dbReference type="PANTHER" id="PTHR10566:SF113">
    <property type="entry name" value="PROTEIN ACTIVITY OF BC1 COMPLEX KINASE 7, CHLOROPLASTIC"/>
    <property type="match status" value="1"/>
</dbReference>
<evidence type="ECO:0000256" key="1">
    <source>
        <dbReference type="ARBA" id="ARBA00009670"/>
    </source>
</evidence>
<dbReference type="Pfam" id="PF03109">
    <property type="entry name" value="ABC1"/>
    <property type="match status" value="1"/>
</dbReference>